<feature type="coiled-coil region" evidence="1">
    <location>
        <begin position="246"/>
        <end position="297"/>
    </location>
</feature>
<evidence type="ECO:0000313" key="3">
    <source>
        <dbReference type="Proteomes" id="UP000509161"/>
    </source>
</evidence>
<keyword evidence="2" id="KW-0378">Hydrolase</keyword>
<dbReference type="SUPFAM" id="SSF75712">
    <property type="entry name" value="Rad50 coiled-coil Zn hook"/>
    <property type="match status" value="1"/>
</dbReference>
<gene>
    <name evidence="2" type="ORF">vBValSX1_6</name>
</gene>
<organism evidence="2 3">
    <name type="scientific">Vibrio phage vB_ValS_X1</name>
    <dbReference type="NCBI Taxonomy" id="2736341"/>
    <lineage>
        <taxon>Viruses</taxon>
        <taxon>Duplodnaviria</taxon>
        <taxon>Heunggongvirae</taxon>
        <taxon>Uroviricota</taxon>
        <taxon>Caudoviricetes</taxon>
        <taxon>Demerecviridae</taxon>
        <taxon>Pogseptimavirus</taxon>
        <taxon>Pogseptimavirus VspSw1</taxon>
    </lineage>
</organism>
<dbReference type="PANTHER" id="PTHR32114:SF2">
    <property type="entry name" value="ABC TRANSPORTER ABCH.3"/>
    <property type="match status" value="1"/>
</dbReference>
<keyword evidence="2" id="KW-0540">Nuclease</keyword>
<keyword evidence="1" id="KW-0175">Coiled coil</keyword>
<proteinExistence type="predicted"/>
<dbReference type="Gene3D" id="3.40.50.300">
    <property type="entry name" value="P-loop containing nucleotide triphosphate hydrolases"/>
    <property type="match status" value="2"/>
</dbReference>
<dbReference type="InterPro" id="IPR027417">
    <property type="entry name" value="P-loop_NTPase"/>
</dbReference>
<evidence type="ECO:0000256" key="1">
    <source>
        <dbReference type="SAM" id="Coils"/>
    </source>
</evidence>
<protein>
    <submittedName>
        <fullName evidence="2">Endonuclease subunit</fullName>
    </submittedName>
</protein>
<evidence type="ECO:0000313" key="2">
    <source>
        <dbReference type="EMBL" id="QKN88399.1"/>
    </source>
</evidence>
<dbReference type="Proteomes" id="UP000509161">
    <property type="component" value="Segment"/>
</dbReference>
<dbReference type="EMBL" id="MT442039">
    <property type="protein sequence ID" value="QKN88399.1"/>
    <property type="molecule type" value="Genomic_DNA"/>
</dbReference>
<keyword evidence="2" id="KW-0255">Endonuclease</keyword>
<reference evidence="2 3" key="1">
    <citation type="submission" date="2020-05" db="EMBL/GenBank/DDBJ databases">
        <title>Biological and Genomic Analysis of Vibrio Phage vB_ValS_X1 Sheds Novel Insights into Evolution and Interaction of Vibrio-phage.</title>
        <authorList>
            <person name="Zhong W."/>
            <person name="Yang Y."/>
            <person name="Cai L."/>
            <person name="Xu J."/>
            <person name="Zhang R."/>
        </authorList>
    </citation>
    <scope>NUCLEOTIDE SEQUENCE [LARGE SCALE GENOMIC DNA]</scope>
</reference>
<feature type="coiled-coil region" evidence="1">
    <location>
        <begin position="391"/>
        <end position="470"/>
    </location>
</feature>
<accession>A0A6M9Z7S8</accession>
<name>A0A6M9Z7S8_9CAUD</name>
<dbReference type="SUPFAM" id="SSF52540">
    <property type="entry name" value="P-loop containing nucleoside triphosphate hydrolases"/>
    <property type="match status" value="1"/>
</dbReference>
<sequence length="625" mass="70339">MQLKLHEFLFDNVFAYGEGNLISFDEARVTQIIGANGSGKSSIPGALEELLYNKNSRGVKKASVKNRYSDNYSMKATFSIGDDFFEVEKIAKSTAKVKLLKNGQDISGHTATQTYKILEKEIGLDFSTFSKLVYQSMKSSLDFLTATDTNRKKFLVGLLGLEEYEKIESQLKEYSKDCSNDVQRIKGALDSTSSWLSRHSSIPDFEETVEIPKFDETLTDDIANLRAKVSGTTERNERIGKQKLAVAAAKNKHKKAQQDLEALGEAPEEADDRSAELQKANNELSTVKANMATEKATYVKFKDSAENTECPTCGSSLDVTEAEKARDAAKARWLALRPERDKLEEQVTALEAEQSKHKTYANYVRRSETLTNMLQSAEEYLTQTLENCPDYETEPESVEDLEEQLRKLTRQSQQLRREIDRATEHNSAAEQNNAKREQILEQLDERRQELQELEKEFELANDKLSDYKVLTKAFGAKGLVAYKIESSIKSLEETLNEYLSELTAGQFALGFELSGTKLDVVVYDNSELVEVNSLSSGEFANVQVATLLAIRKILSTLNSVDINVLFLDEIISVIDPLGRDRLVDLLQKETELNTFLVSHGYEHPLTNKLYVSKEDGFSRINKNNG</sequence>
<dbReference type="PANTHER" id="PTHR32114">
    <property type="entry name" value="ABC TRANSPORTER ABCH.3"/>
    <property type="match status" value="1"/>
</dbReference>
<dbReference type="Gene3D" id="1.10.287.510">
    <property type="entry name" value="Helix hairpin bin"/>
    <property type="match status" value="1"/>
</dbReference>
<dbReference type="GO" id="GO:0004519">
    <property type="term" value="F:endonuclease activity"/>
    <property type="evidence" value="ECO:0007669"/>
    <property type="project" value="UniProtKB-KW"/>
</dbReference>